<sequence length="963" mass="113270">MREEQLSTKVRDYFARIQAKVKIANQNGETSINIHLENIVSRILNLILGLELKNINYELNPGFKGIDLFDNKNRIAFQVSSDNSSEKIIETLQSYVSSQLYIWHGELFIFLIGDQKKSYSKITKDKISEIVNDKLSFSVSKNIIDFSDLYQKVKQQNSSLDLLEKLSSLLENEFNELDRSIKYSEKVIDIFSSYNLYVNQVYKKLNFLGLDIPSSMNKPRDIDLVTLFVYPDIKARKDQQIQRNSWLSSTLSLRKYKRLHSQTTIKSYGLLDMSYDRAMLNLPFKTTNLQIPEFESGISYYESSIFSKNRVLILGNAGAGKSSLIKFLIIDIINKNNKIKMSKDFKDSLPIRIELHKYNLYRKKYLYTVKEYILHVIKEVSSINDIDINIVDHLLINGGVSIFFDGMDEIFDVSDRVSIRDEITILIKRYTKCPVVVTSRFESNAEVTFEKDDFNVFEIQGFDKVKINEYIDKWCLIAGFEEWQINDEKVKIKDQLYKIDNELISNPLILSLILILYRNEGEVPTSKFDIYQGCVRTIVDKRDRKEKELNINIKVKNIIGVFSYLGFWHFTQDEKSKLISHNEVIKVIAKYLFNTNDYEEHDEAVEAANNFIDFARIRSIYYENSFTHKTFLEYFTAHYIYSHFFIKKYSELLSMLKRAIKESSWLVVIELLLCEINSQVVESDTLDEIIMNLADDKDIKTVNFLLSNIRYLSNVSKSCVSGLVQTQIDYCFNNDTIAHTEDLYVSAASIYQILSSENYFAYLSKELIFRLRADYLHASNKKIIYFVKESNIIYNKGMNIFNDEIDRDIINEKNDPYMFILERYSSIFGGKFLEELQDFIDIFGHFKACRLYSPFYSRSLFKHDFNFHWLIYTLFFNSNGDIGQNYKLLRRMGFQDIHFVTSLKYNNMPSEVYIPVDTLMIIYKQSKDELLKKIAKRILKMYAPEYNIDRQKRFNNKKNRNNR</sequence>
<gene>
    <name evidence="4" type="ORF">BLX24_13830</name>
</gene>
<feature type="domain" description="SMEK" evidence="3">
    <location>
        <begin position="10"/>
        <end position="153"/>
    </location>
</feature>
<evidence type="ECO:0000256" key="1">
    <source>
        <dbReference type="SAM" id="Coils"/>
    </source>
</evidence>
<proteinExistence type="predicted"/>
<feature type="domain" description="NACHT" evidence="2">
    <location>
        <begin position="310"/>
        <end position="474"/>
    </location>
</feature>
<dbReference type="Proteomes" id="UP000181790">
    <property type="component" value="Unassembled WGS sequence"/>
</dbReference>
<dbReference type="SUPFAM" id="SSF52540">
    <property type="entry name" value="P-loop containing nucleoside triphosphate hydrolases"/>
    <property type="match status" value="1"/>
</dbReference>
<dbReference type="EMBL" id="MORL01000006">
    <property type="protein sequence ID" value="OIN58642.1"/>
    <property type="molecule type" value="Genomic_DNA"/>
</dbReference>
<feature type="coiled-coil region" evidence="1">
    <location>
        <begin position="153"/>
        <end position="180"/>
    </location>
</feature>
<reference evidence="4 5" key="1">
    <citation type="submission" date="2016-10" db="EMBL/GenBank/DDBJ databases">
        <title>Arsenicibacter rosenii gen. nov., sp. nov., an efficient arsenic-methylating bacterium isolated from an arsenic-contaminated paddy soil.</title>
        <authorList>
            <person name="Huang K."/>
        </authorList>
    </citation>
    <scope>NUCLEOTIDE SEQUENCE [LARGE SCALE GENOMIC DNA]</scope>
    <source>
        <strain evidence="4 5">SM-1</strain>
    </source>
</reference>
<dbReference type="RefSeq" id="WP_071503749.1">
    <property type="nucleotide sequence ID" value="NZ_MORL01000006.1"/>
</dbReference>
<dbReference type="PANTHER" id="PTHR46844">
    <property type="entry name" value="SLR5058 PROTEIN"/>
    <property type="match status" value="1"/>
</dbReference>
<accession>A0A1S2VIR8</accession>
<dbReference type="OrthoDB" id="5379188at2"/>
<evidence type="ECO:0000313" key="4">
    <source>
        <dbReference type="EMBL" id="OIN58642.1"/>
    </source>
</evidence>
<dbReference type="Pfam" id="PF21941">
    <property type="entry name" value="SMEK_N"/>
    <property type="match status" value="1"/>
</dbReference>
<dbReference type="InterPro" id="IPR007111">
    <property type="entry name" value="NACHT_NTPase"/>
</dbReference>
<organism evidence="4 5">
    <name type="scientific">Arsenicibacter rosenii</name>
    <dbReference type="NCBI Taxonomy" id="1750698"/>
    <lineage>
        <taxon>Bacteria</taxon>
        <taxon>Pseudomonadati</taxon>
        <taxon>Bacteroidota</taxon>
        <taxon>Cytophagia</taxon>
        <taxon>Cytophagales</taxon>
        <taxon>Spirosomataceae</taxon>
        <taxon>Arsenicibacter</taxon>
    </lineage>
</organism>
<dbReference type="PANTHER" id="PTHR46844:SF1">
    <property type="entry name" value="SLR5058 PROTEIN"/>
    <property type="match status" value="1"/>
</dbReference>
<protein>
    <submittedName>
        <fullName evidence="4">Uncharacterized protein</fullName>
    </submittedName>
</protein>
<keyword evidence="5" id="KW-1185">Reference proteome</keyword>
<evidence type="ECO:0000259" key="3">
    <source>
        <dbReference type="Pfam" id="PF21941"/>
    </source>
</evidence>
<keyword evidence="1" id="KW-0175">Coiled coil</keyword>
<dbReference type="InterPro" id="IPR047740">
    <property type="entry name" value="SMEK_dom"/>
</dbReference>
<name>A0A1S2VIR8_9BACT</name>
<dbReference type="Pfam" id="PF05729">
    <property type="entry name" value="NACHT"/>
    <property type="match status" value="1"/>
</dbReference>
<dbReference type="NCBIfam" id="NF033859">
    <property type="entry name" value="SMEK_N"/>
    <property type="match status" value="1"/>
</dbReference>
<comment type="caution">
    <text evidence="4">The sequence shown here is derived from an EMBL/GenBank/DDBJ whole genome shotgun (WGS) entry which is preliminary data.</text>
</comment>
<dbReference type="InterPro" id="IPR027417">
    <property type="entry name" value="P-loop_NTPase"/>
</dbReference>
<dbReference type="AlphaFoldDB" id="A0A1S2VIR8"/>
<evidence type="ECO:0000313" key="5">
    <source>
        <dbReference type="Proteomes" id="UP000181790"/>
    </source>
</evidence>
<dbReference type="Gene3D" id="3.40.50.300">
    <property type="entry name" value="P-loop containing nucleotide triphosphate hydrolases"/>
    <property type="match status" value="1"/>
</dbReference>
<evidence type="ECO:0000259" key="2">
    <source>
        <dbReference type="Pfam" id="PF05729"/>
    </source>
</evidence>